<proteinExistence type="predicted"/>
<name>A0A9N9JA60_9GLOM</name>
<accession>A0A9N9JA60</accession>
<dbReference type="Proteomes" id="UP000789405">
    <property type="component" value="Unassembled WGS sequence"/>
</dbReference>
<dbReference type="AlphaFoldDB" id="A0A9N9JA60"/>
<evidence type="ECO:0000313" key="1">
    <source>
        <dbReference type="EMBL" id="CAG8771872.1"/>
    </source>
</evidence>
<comment type="caution">
    <text evidence="1">The sequence shown here is derived from an EMBL/GenBank/DDBJ whole genome shotgun (WGS) entry which is preliminary data.</text>
</comment>
<feature type="non-terminal residue" evidence="1">
    <location>
        <position position="72"/>
    </location>
</feature>
<keyword evidence="2" id="KW-1185">Reference proteome</keyword>
<sequence>WYLILPKTIKNCFYPTGLFEHEITAAARKVHLNDEDLSVLAELEESLEILSPHHPMSLAHYINLPEEIDLHQ</sequence>
<dbReference type="EMBL" id="CAJVPY010019515">
    <property type="protein sequence ID" value="CAG8771872.1"/>
    <property type="molecule type" value="Genomic_DNA"/>
</dbReference>
<gene>
    <name evidence="1" type="ORF">DERYTH_LOCUS18769</name>
</gene>
<evidence type="ECO:0000313" key="2">
    <source>
        <dbReference type="Proteomes" id="UP000789405"/>
    </source>
</evidence>
<protein>
    <submittedName>
        <fullName evidence="1">26757_t:CDS:1</fullName>
    </submittedName>
</protein>
<dbReference type="OrthoDB" id="2431301at2759"/>
<reference evidence="1" key="1">
    <citation type="submission" date="2021-06" db="EMBL/GenBank/DDBJ databases">
        <authorList>
            <person name="Kallberg Y."/>
            <person name="Tangrot J."/>
            <person name="Rosling A."/>
        </authorList>
    </citation>
    <scope>NUCLEOTIDE SEQUENCE</scope>
    <source>
        <strain evidence="1">MA453B</strain>
    </source>
</reference>
<organism evidence="1 2">
    <name type="scientific">Dentiscutata erythropus</name>
    <dbReference type="NCBI Taxonomy" id="1348616"/>
    <lineage>
        <taxon>Eukaryota</taxon>
        <taxon>Fungi</taxon>
        <taxon>Fungi incertae sedis</taxon>
        <taxon>Mucoromycota</taxon>
        <taxon>Glomeromycotina</taxon>
        <taxon>Glomeromycetes</taxon>
        <taxon>Diversisporales</taxon>
        <taxon>Gigasporaceae</taxon>
        <taxon>Dentiscutata</taxon>
    </lineage>
</organism>